<dbReference type="InterPro" id="IPR036374">
    <property type="entry name" value="OxRdtase_Mopterin-bd_sf"/>
</dbReference>
<dbReference type="AlphaFoldDB" id="A0A939EVH6"/>
<dbReference type="RefSeq" id="WP_206983744.1">
    <property type="nucleotide sequence ID" value="NZ_JAFLQZ010000004.1"/>
</dbReference>
<name>A0A939EVH6_9BACT</name>
<dbReference type="PANTHER" id="PTHR43032:SF4">
    <property type="entry name" value="OXIDOREDUCTASE MOLYBDOPTERIN-BINDING DOMAIN-CONTAINING PROTEIN"/>
    <property type="match status" value="1"/>
</dbReference>
<dbReference type="CDD" id="cd02109">
    <property type="entry name" value="arch_bact_SO_family_Moco"/>
    <property type="match status" value="1"/>
</dbReference>
<evidence type="ECO:0000256" key="1">
    <source>
        <dbReference type="SAM" id="MobiDB-lite"/>
    </source>
</evidence>
<organism evidence="3 4">
    <name type="scientific">Hymenobacter telluris</name>
    <dbReference type="NCBI Taxonomy" id="2816474"/>
    <lineage>
        <taxon>Bacteria</taxon>
        <taxon>Pseudomonadati</taxon>
        <taxon>Bacteroidota</taxon>
        <taxon>Cytophagia</taxon>
        <taxon>Cytophagales</taxon>
        <taxon>Hymenobacteraceae</taxon>
        <taxon>Hymenobacter</taxon>
    </lineage>
</organism>
<gene>
    <name evidence="3" type="ORF">J0X19_08185</name>
</gene>
<evidence type="ECO:0000313" key="4">
    <source>
        <dbReference type="Proteomes" id="UP000664144"/>
    </source>
</evidence>
<keyword evidence="4" id="KW-1185">Reference proteome</keyword>
<sequence length="215" mass="24568">MAFINKGFQAKRPTDGAHKLPPGQYETKDFPVLTAGPTPRINLANWEFRLEGAVENPVKWSWNEFNALPQQSFNPDIHCVTKWSKFDTKWRGVSLDTLLEHVQLKPEAQFVMAFSYGGYTTNLPLADLRDGKAFIGLEYEGKPLTAEHGGPARLVVPHLYFWKSAKWVQGLRFMAQDEPGFWEDAGYSMYGDPWKEQRYGTDDDEPETSTTSFRL</sequence>
<comment type="caution">
    <text evidence="3">The sequence shown here is derived from an EMBL/GenBank/DDBJ whole genome shotgun (WGS) entry which is preliminary data.</text>
</comment>
<dbReference type="Pfam" id="PF00174">
    <property type="entry name" value="Oxidored_molyb"/>
    <property type="match status" value="1"/>
</dbReference>
<proteinExistence type="predicted"/>
<dbReference type="EMBL" id="JAFLQZ010000004">
    <property type="protein sequence ID" value="MBO0357919.1"/>
    <property type="molecule type" value="Genomic_DNA"/>
</dbReference>
<feature type="domain" description="Oxidoreductase molybdopterin-binding" evidence="2">
    <location>
        <begin position="36"/>
        <end position="182"/>
    </location>
</feature>
<dbReference type="Proteomes" id="UP000664144">
    <property type="component" value="Unassembled WGS sequence"/>
</dbReference>
<protein>
    <submittedName>
        <fullName evidence="3">Sulfite oxidase-like oxidoreductase</fullName>
    </submittedName>
</protein>
<evidence type="ECO:0000313" key="3">
    <source>
        <dbReference type="EMBL" id="MBO0357919.1"/>
    </source>
</evidence>
<dbReference type="Gene3D" id="3.90.420.10">
    <property type="entry name" value="Oxidoreductase, molybdopterin-binding domain"/>
    <property type="match status" value="1"/>
</dbReference>
<accession>A0A939EVH6</accession>
<dbReference type="SUPFAM" id="SSF56524">
    <property type="entry name" value="Oxidoreductase molybdopterin-binding domain"/>
    <property type="match status" value="1"/>
</dbReference>
<feature type="region of interest" description="Disordered" evidence="1">
    <location>
        <begin position="1"/>
        <end position="23"/>
    </location>
</feature>
<reference evidence="3" key="1">
    <citation type="submission" date="2021-03" db="EMBL/GenBank/DDBJ databases">
        <authorList>
            <person name="Kim M.K."/>
        </authorList>
    </citation>
    <scope>NUCLEOTIDE SEQUENCE</scope>
    <source>
        <strain evidence="3">BT186</strain>
    </source>
</reference>
<dbReference type="PANTHER" id="PTHR43032">
    <property type="entry name" value="PROTEIN-METHIONINE-SULFOXIDE REDUCTASE"/>
    <property type="match status" value="1"/>
</dbReference>
<evidence type="ECO:0000259" key="2">
    <source>
        <dbReference type="Pfam" id="PF00174"/>
    </source>
</evidence>
<feature type="region of interest" description="Disordered" evidence="1">
    <location>
        <begin position="196"/>
        <end position="215"/>
    </location>
</feature>
<dbReference type="InterPro" id="IPR000572">
    <property type="entry name" value="OxRdtase_Mopterin-bd_dom"/>
</dbReference>